<feature type="transmembrane region" description="Helical" evidence="1">
    <location>
        <begin position="79"/>
        <end position="107"/>
    </location>
</feature>
<feature type="transmembrane region" description="Helical" evidence="1">
    <location>
        <begin position="232"/>
        <end position="250"/>
    </location>
</feature>
<feature type="transmembrane region" description="Helical" evidence="1">
    <location>
        <begin position="173"/>
        <end position="191"/>
    </location>
</feature>
<accession>A0A4R5FNH9</accession>
<feature type="transmembrane region" description="Helical" evidence="1">
    <location>
        <begin position="262"/>
        <end position="283"/>
    </location>
</feature>
<dbReference type="Proteomes" id="UP000295136">
    <property type="component" value="Unassembled WGS sequence"/>
</dbReference>
<keyword evidence="3" id="KW-0645">Protease</keyword>
<dbReference type="Pfam" id="PF02517">
    <property type="entry name" value="Rce1-like"/>
    <property type="match status" value="1"/>
</dbReference>
<reference evidence="3 4" key="1">
    <citation type="submission" date="2019-03" db="EMBL/GenBank/DDBJ databases">
        <title>Draft genome sequences of novel Actinobacteria.</title>
        <authorList>
            <person name="Sahin N."/>
            <person name="Ay H."/>
            <person name="Saygin H."/>
        </authorList>
    </citation>
    <scope>NUCLEOTIDE SEQUENCE [LARGE SCALE GENOMIC DNA]</scope>
    <source>
        <strain evidence="3 4">6K102</strain>
    </source>
</reference>
<feature type="transmembrane region" description="Helical" evidence="1">
    <location>
        <begin position="127"/>
        <end position="152"/>
    </location>
</feature>
<dbReference type="InterPro" id="IPR042150">
    <property type="entry name" value="MmRce1-like"/>
</dbReference>
<evidence type="ECO:0000313" key="3">
    <source>
        <dbReference type="EMBL" id="TDE54514.1"/>
    </source>
</evidence>
<gene>
    <name evidence="3" type="ORF">E1295_15415</name>
</gene>
<organism evidence="3 4">
    <name type="scientific">Nonomuraea mesophila</name>
    <dbReference type="NCBI Taxonomy" id="2530382"/>
    <lineage>
        <taxon>Bacteria</taxon>
        <taxon>Bacillati</taxon>
        <taxon>Actinomycetota</taxon>
        <taxon>Actinomycetes</taxon>
        <taxon>Streptosporangiales</taxon>
        <taxon>Streptosporangiaceae</taxon>
        <taxon>Nonomuraea</taxon>
    </lineage>
</organism>
<keyword evidence="1" id="KW-1133">Transmembrane helix</keyword>
<dbReference type="PANTHER" id="PTHR35797">
    <property type="entry name" value="PROTEASE-RELATED"/>
    <property type="match status" value="1"/>
</dbReference>
<keyword evidence="1" id="KW-0472">Membrane</keyword>
<feature type="transmembrane region" description="Helical" evidence="1">
    <location>
        <begin position="203"/>
        <end position="225"/>
    </location>
</feature>
<keyword evidence="3" id="KW-0378">Hydrolase</keyword>
<comment type="caution">
    <text evidence="3">The sequence shown here is derived from an EMBL/GenBank/DDBJ whole genome shotgun (WGS) entry which is preliminary data.</text>
</comment>
<evidence type="ECO:0000313" key="4">
    <source>
        <dbReference type="Proteomes" id="UP000295136"/>
    </source>
</evidence>
<feature type="transmembrane region" description="Helical" evidence="1">
    <location>
        <begin position="36"/>
        <end position="56"/>
    </location>
</feature>
<name>A0A4R5FNH9_9ACTN</name>
<dbReference type="GO" id="GO:0080120">
    <property type="term" value="P:CAAX-box protein maturation"/>
    <property type="evidence" value="ECO:0007669"/>
    <property type="project" value="UniProtKB-ARBA"/>
</dbReference>
<sequence length="308" mass="32250">MNRPLPIFVVLAFGLSWAAALPLWLGGGLGSPLLPLLASLVMFTPTVAVLGVWAVTRTSPKEWARKTGLTLGGSRKRTWLLVAATWLGVPLLVFLAMGLSAAVGLVTLDLDRLSLLRAALEARGMEIPADLGTVAALQIVVAIVAGPLLNAIPALGEEWGWRGWLLPRLTSTNGVFAGLLLSGAIWGLWHAPLTLLGYNYPSLGSWAALFFIGFCVLAGVLFGWLRLRTGSVWPAVVAHGSLNAVVPPVLLLGDAAAPPNELLVGLTGLVGWVVLALAGAALLRFFPVRQEPPAQAPPVAAEARSSAE</sequence>
<proteinExistence type="predicted"/>
<evidence type="ECO:0000256" key="1">
    <source>
        <dbReference type="SAM" id="Phobius"/>
    </source>
</evidence>
<dbReference type="PANTHER" id="PTHR35797:SF1">
    <property type="entry name" value="PROTEASE"/>
    <property type="match status" value="1"/>
</dbReference>
<dbReference type="AlphaFoldDB" id="A0A4R5FNH9"/>
<dbReference type="GO" id="GO:0006508">
    <property type="term" value="P:proteolysis"/>
    <property type="evidence" value="ECO:0007669"/>
    <property type="project" value="UniProtKB-KW"/>
</dbReference>
<dbReference type="InterPro" id="IPR003675">
    <property type="entry name" value="Rce1/LyrA-like_dom"/>
</dbReference>
<dbReference type="RefSeq" id="WP_132630955.1">
    <property type="nucleotide sequence ID" value="NZ_SMLD01000033.1"/>
</dbReference>
<evidence type="ECO:0000259" key="2">
    <source>
        <dbReference type="Pfam" id="PF02517"/>
    </source>
</evidence>
<keyword evidence="3" id="KW-0482">Metalloprotease</keyword>
<keyword evidence="1" id="KW-0812">Transmembrane</keyword>
<protein>
    <submittedName>
        <fullName evidence="3">CPBP family intramembrane metalloprotease</fullName>
    </submittedName>
</protein>
<feature type="domain" description="CAAX prenyl protease 2/Lysostaphin resistance protein A-like" evidence="2">
    <location>
        <begin position="144"/>
        <end position="245"/>
    </location>
</feature>
<keyword evidence="4" id="KW-1185">Reference proteome</keyword>
<dbReference type="GO" id="GO:0008237">
    <property type="term" value="F:metallopeptidase activity"/>
    <property type="evidence" value="ECO:0007669"/>
    <property type="project" value="UniProtKB-KW"/>
</dbReference>
<dbReference type="EMBL" id="SMLD01000033">
    <property type="protein sequence ID" value="TDE54514.1"/>
    <property type="molecule type" value="Genomic_DNA"/>
</dbReference>
<dbReference type="GO" id="GO:0004175">
    <property type="term" value="F:endopeptidase activity"/>
    <property type="evidence" value="ECO:0007669"/>
    <property type="project" value="UniProtKB-ARBA"/>
</dbReference>